<dbReference type="PANTHER" id="PTHR48040">
    <property type="entry name" value="PLEIOTROPIC DRUG RESISTANCE PROTEIN 1-LIKE ISOFORM X1"/>
    <property type="match status" value="1"/>
</dbReference>
<dbReference type="GO" id="GO:0005524">
    <property type="term" value="F:ATP binding"/>
    <property type="evidence" value="ECO:0007669"/>
    <property type="project" value="InterPro"/>
</dbReference>
<protein>
    <recommendedName>
        <fullName evidence="5">ABC transporter domain-containing protein</fullName>
    </recommendedName>
</protein>
<organism evidence="3 4">
    <name type="scientific">Hevea brasiliensis</name>
    <name type="common">Para rubber tree</name>
    <name type="synonym">Siphonia brasiliensis</name>
    <dbReference type="NCBI Taxonomy" id="3981"/>
    <lineage>
        <taxon>Eukaryota</taxon>
        <taxon>Viridiplantae</taxon>
        <taxon>Streptophyta</taxon>
        <taxon>Embryophyta</taxon>
        <taxon>Tracheophyta</taxon>
        <taxon>Spermatophyta</taxon>
        <taxon>Magnoliopsida</taxon>
        <taxon>eudicotyledons</taxon>
        <taxon>Gunneridae</taxon>
        <taxon>Pentapetalae</taxon>
        <taxon>rosids</taxon>
        <taxon>fabids</taxon>
        <taxon>Malpighiales</taxon>
        <taxon>Euphorbiaceae</taxon>
        <taxon>Crotonoideae</taxon>
        <taxon>Micrandreae</taxon>
        <taxon>Hevea</taxon>
    </lineage>
</organism>
<dbReference type="InterPro" id="IPR029481">
    <property type="entry name" value="ABC_trans_N"/>
</dbReference>
<feature type="domain" description="ABC transporter" evidence="1">
    <location>
        <begin position="117"/>
        <end position="170"/>
    </location>
</feature>
<sequence>MRKGMLRQVLDNGKVIQNEVDIRNLGMEDKKQLMDSILKDAEGDNEKFLRRLRDRIDRVGIEIPRIEVRYKHLSVEGVVHIGSRALPTLFYATLNGIENILGLIRLAPSKKRKIQILQDISGIVKPSRMTLLLGPPGAGKTTLLLALAGKLDQNLKEIGKITYCGHELHEFILGELVLTLVNMIFTMER</sequence>
<dbReference type="EMBL" id="JAAGAX010000016">
    <property type="protein sequence ID" value="KAF2289745.1"/>
    <property type="molecule type" value="Genomic_DNA"/>
</dbReference>
<dbReference type="InterPro" id="IPR003439">
    <property type="entry name" value="ABC_transporter-like_ATP-bd"/>
</dbReference>
<proteinExistence type="predicted"/>
<dbReference type="InterPro" id="IPR027417">
    <property type="entry name" value="P-loop_NTPase"/>
</dbReference>
<evidence type="ECO:0000313" key="3">
    <source>
        <dbReference type="EMBL" id="KAF2289745.1"/>
    </source>
</evidence>
<name>A0A6A6KN99_HEVBR</name>
<dbReference type="GO" id="GO:0016887">
    <property type="term" value="F:ATP hydrolysis activity"/>
    <property type="evidence" value="ECO:0007669"/>
    <property type="project" value="InterPro"/>
</dbReference>
<evidence type="ECO:0000313" key="4">
    <source>
        <dbReference type="Proteomes" id="UP000467840"/>
    </source>
</evidence>
<keyword evidence="4" id="KW-1185">Reference proteome</keyword>
<evidence type="ECO:0008006" key="5">
    <source>
        <dbReference type="Google" id="ProtNLM"/>
    </source>
</evidence>
<feature type="domain" description="Pleiotropic ABC efflux transporter N-terminal" evidence="2">
    <location>
        <begin position="42"/>
        <end position="90"/>
    </location>
</feature>
<reference evidence="3 4" key="1">
    <citation type="journal article" date="2020" name="Mol. Plant">
        <title>The Chromosome-Based Rubber Tree Genome Provides New Insights into Spurge Genome Evolution and Rubber Biosynthesis.</title>
        <authorList>
            <person name="Liu J."/>
            <person name="Shi C."/>
            <person name="Shi C.C."/>
            <person name="Li W."/>
            <person name="Zhang Q.J."/>
            <person name="Zhang Y."/>
            <person name="Li K."/>
            <person name="Lu H.F."/>
            <person name="Shi C."/>
            <person name="Zhu S.T."/>
            <person name="Xiao Z.Y."/>
            <person name="Nan H."/>
            <person name="Yue Y."/>
            <person name="Zhu X.G."/>
            <person name="Wu Y."/>
            <person name="Hong X.N."/>
            <person name="Fan G.Y."/>
            <person name="Tong Y."/>
            <person name="Zhang D."/>
            <person name="Mao C.L."/>
            <person name="Liu Y.L."/>
            <person name="Hao S.J."/>
            <person name="Liu W.Q."/>
            <person name="Lv M.Q."/>
            <person name="Zhang H.B."/>
            <person name="Liu Y."/>
            <person name="Hu-Tang G.R."/>
            <person name="Wang J.P."/>
            <person name="Wang J.H."/>
            <person name="Sun Y.H."/>
            <person name="Ni S.B."/>
            <person name="Chen W.B."/>
            <person name="Zhang X.C."/>
            <person name="Jiao Y.N."/>
            <person name="Eichler E.E."/>
            <person name="Li G.H."/>
            <person name="Liu X."/>
            <person name="Gao L.Z."/>
        </authorList>
    </citation>
    <scope>NUCLEOTIDE SEQUENCE [LARGE SCALE GENOMIC DNA]</scope>
    <source>
        <strain evidence="4">cv. GT1</strain>
        <tissue evidence="3">Leaf</tissue>
    </source>
</reference>
<dbReference type="Pfam" id="PF00005">
    <property type="entry name" value="ABC_tran"/>
    <property type="match status" value="1"/>
</dbReference>
<comment type="caution">
    <text evidence="3">The sequence shown here is derived from an EMBL/GenBank/DDBJ whole genome shotgun (WGS) entry which is preliminary data.</text>
</comment>
<dbReference type="PANTHER" id="PTHR48040:SF42">
    <property type="entry name" value="ABC TRANSPORTER DOMAIN-CONTAINING PROTEIN"/>
    <property type="match status" value="1"/>
</dbReference>
<dbReference type="Proteomes" id="UP000467840">
    <property type="component" value="Chromosome 8"/>
</dbReference>
<accession>A0A6A6KN99</accession>
<dbReference type="Pfam" id="PF14510">
    <property type="entry name" value="ABC_trans_N"/>
    <property type="match status" value="1"/>
</dbReference>
<evidence type="ECO:0000259" key="2">
    <source>
        <dbReference type="Pfam" id="PF14510"/>
    </source>
</evidence>
<evidence type="ECO:0000259" key="1">
    <source>
        <dbReference type="Pfam" id="PF00005"/>
    </source>
</evidence>
<dbReference type="Gene3D" id="3.40.50.300">
    <property type="entry name" value="P-loop containing nucleotide triphosphate hydrolases"/>
    <property type="match status" value="1"/>
</dbReference>
<gene>
    <name evidence="3" type="ORF">GH714_038442</name>
</gene>
<dbReference type="AlphaFoldDB" id="A0A6A6KN99"/>
<dbReference type="SUPFAM" id="SSF52540">
    <property type="entry name" value="P-loop containing nucleoside triphosphate hydrolases"/>
    <property type="match status" value="1"/>
</dbReference>